<dbReference type="CDD" id="cd02440">
    <property type="entry name" value="AdoMet_MTases"/>
    <property type="match status" value="1"/>
</dbReference>
<dbReference type="InterPro" id="IPR001678">
    <property type="entry name" value="MeTrfase_RsmB-F_NOP2_dom"/>
</dbReference>
<evidence type="ECO:0000259" key="7">
    <source>
        <dbReference type="PROSITE" id="PS51686"/>
    </source>
</evidence>
<dbReference type="VEuPathDB" id="AmoebaDB:EIN_187920"/>
<dbReference type="SUPFAM" id="SSF53335">
    <property type="entry name" value="S-adenosyl-L-methionine-dependent methyltransferases"/>
    <property type="match status" value="1"/>
</dbReference>
<feature type="binding site" evidence="6">
    <location>
        <position position="253"/>
    </location>
    <ligand>
        <name>S-adenosyl-L-methionine</name>
        <dbReference type="ChEBI" id="CHEBI:59789"/>
    </ligand>
</feature>
<dbReference type="PROSITE" id="PS51686">
    <property type="entry name" value="SAM_MT_RSMB_NOP"/>
    <property type="match status" value="1"/>
</dbReference>
<evidence type="ECO:0000313" key="9">
    <source>
        <dbReference type="Proteomes" id="UP000014680"/>
    </source>
</evidence>
<dbReference type="GeneID" id="14891384"/>
<keyword evidence="3 6" id="KW-0949">S-adenosyl-L-methionine</keyword>
<evidence type="ECO:0000256" key="2">
    <source>
        <dbReference type="ARBA" id="ARBA00022679"/>
    </source>
</evidence>
<feature type="binding site" evidence="6">
    <location>
        <position position="206"/>
    </location>
    <ligand>
        <name>S-adenosyl-L-methionine</name>
        <dbReference type="ChEBI" id="CHEBI:59789"/>
    </ligand>
</feature>
<dbReference type="PANTHER" id="PTHR22807:SF4">
    <property type="entry name" value="28S RRNA (CYTOSINE-C(5))-METHYLTRANSFERASE"/>
    <property type="match status" value="1"/>
</dbReference>
<sequence length="372" mass="42161">MSLNYKQAAKVIEKVLKKKCSVKTAIYQDDQIKNKTVILAIVSKTLSNSKVIEKLISDIKDFSTIKEHYTLLVMLNDFMTTGRISGGGAIKRMILANKESIPKLETQSTTPLFKYYRMNSLVTTQFPGITNTVETDKEIPFLFKITPPLKLQIESLISQDKPSCFPAFILNPEENSECIDACAAPGNKTTHLAAIMKNTGKIYAFDKDKKRAELLQKNVEKCNAKNVEVSCNDFLMVDPNDAKYEKVKYILCDPSCSGSGILERKNLGEKMDEERLKKLAEFQTSVVLHALKFKNVKKVTYSTCSVNVEENEMVVKRVLSQNKDFKLEKALPSWERRGIKIDDELSYEDCVRVDPELDQMTGFFVALFVKND</sequence>
<dbReference type="GO" id="GO:0070475">
    <property type="term" value="P:rRNA base methylation"/>
    <property type="evidence" value="ECO:0007669"/>
    <property type="project" value="TreeGrafter"/>
</dbReference>
<dbReference type="GO" id="GO:0008173">
    <property type="term" value="F:RNA methyltransferase activity"/>
    <property type="evidence" value="ECO:0007669"/>
    <property type="project" value="InterPro"/>
</dbReference>
<evidence type="ECO:0000313" key="8">
    <source>
        <dbReference type="EMBL" id="ELP92398.1"/>
    </source>
</evidence>
<evidence type="ECO:0000256" key="5">
    <source>
        <dbReference type="ARBA" id="ARBA00053002"/>
    </source>
</evidence>
<proteinExistence type="inferred from homology"/>
<accession>L7FMZ8</accession>
<protein>
    <submittedName>
        <fullName evidence="8">Williams-beuren syndrome critical region protein, putative</fullName>
    </submittedName>
</protein>
<organism evidence="8 9">
    <name type="scientific">Entamoeba invadens IP1</name>
    <dbReference type="NCBI Taxonomy" id="370355"/>
    <lineage>
        <taxon>Eukaryota</taxon>
        <taxon>Amoebozoa</taxon>
        <taxon>Evosea</taxon>
        <taxon>Archamoebae</taxon>
        <taxon>Mastigamoebida</taxon>
        <taxon>Entamoebidae</taxon>
        <taxon>Entamoeba</taxon>
    </lineage>
</organism>
<dbReference type="Proteomes" id="UP000014680">
    <property type="component" value="Unassembled WGS sequence"/>
</dbReference>
<keyword evidence="2 6" id="KW-0808">Transferase</keyword>
<dbReference type="GO" id="GO:0003723">
    <property type="term" value="F:RNA binding"/>
    <property type="evidence" value="ECO:0007669"/>
    <property type="project" value="UniProtKB-UniRule"/>
</dbReference>
<dbReference type="GO" id="GO:0005730">
    <property type="term" value="C:nucleolus"/>
    <property type="evidence" value="ECO:0007669"/>
    <property type="project" value="TreeGrafter"/>
</dbReference>
<dbReference type="AlphaFoldDB" id="L7FMZ8"/>
<dbReference type="OMA" id="MNFYQHA"/>
<evidence type="ECO:0000256" key="3">
    <source>
        <dbReference type="ARBA" id="ARBA00022691"/>
    </source>
</evidence>
<dbReference type="OrthoDB" id="435282at2759"/>
<keyword evidence="9" id="KW-1185">Reference proteome</keyword>
<evidence type="ECO:0000256" key="6">
    <source>
        <dbReference type="PROSITE-ProRule" id="PRU01023"/>
    </source>
</evidence>
<feature type="binding site" evidence="6">
    <location>
        <position position="233"/>
    </location>
    <ligand>
        <name>S-adenosyl-L-methionine</name>
        <dbReference type="ChEBI" id="CHEBI:59789"/>
    </ligand>
</feature>
<comment type="similarity">
    <text evidence="6">Belongs to the class I-like SAM-binding methyltransferase superfamily. RsmB/NOP family.</text>
</comment>
<evidence type="ECO:0000256" key="1">
    <source>
        <dbReference type="ARBA" id="ARBA00022603"/>
    </source>
</evidence>
<dbReference type="PRINTS" id="PR02008">
    <property type="entry name" value="RCMTFAMILY"/>
</dbReference>
<comment type="catalytic activity">
    <reaction evidence="5">
        <text>a cytidine in 25S rRNA + S-adenosyl-L-methionine = a 5-methylcytidine in 25S rRNA + S-adenosyl-L-homocysteine + H(+)</text>
        <dbReference type="Rhea" id="RHEA:47780"/>
        <dbReference type="Rhea" id="RHEA-COMP:11911"/>
        <dbReference type="Rhea" id="RHEA-COMP:11912"/>
        <dbReference type="ChEBI" id="CHEBI:15378"/>
        <dbReference type="ChEBI" id="CHEBI:57856"/>
        <dbReference type="ChEBI" id="CHEBI:59789"/>
        <dbReference type="ChEBI" id="CHEBI:74483"/>
        <dbReference type="ChEBI" id="CHEBI:82748"/>
    </reaction>
</comment>
<dbReference type="InterPro" id="IPR029063">
    <property type="entry name" value="SAM-dependent_MTases_sf"/>
</dbReference>
<gene>
    <name evidence="8" type="ORF">EIN_187920</name>
</gene>
<feature type="domain" description="SAM-dependent MTase RsmB/NOP-type" evidence="7">
    <location>
        <begin position="93"/>
        <end position="371"/>
    </location>
</feature>
<feature type="active site" description="Nucleophile" evidence="6">
    <location>
        <position position="304"/>
    </location>
</feature>
<dbReference type="FunFam" id="3.40.50.150:FF:000164">
    <property type="entry name" value="Methyltransferase NSUN5, putative"/>
    <property type="match status" value="1"/>
</dbReference>
<reference evidence="8 9" key="1">
    <citation type="submission" date="2012-10" db="EMBL/GenBank/DDBJ databases">
        <authorList>
            <person name="Zafar N."/>
            <person name="Inman J."/>
            <person name="Hall N."/>
            <person name="Lorenzi H."/>
            <person name="Caler E."/>
        </authorList>
    </citation>
    <scope>NUCLEOTIDE SEQUENCE [LARGE SCALE GENOMIC DNA]</scope>
    <source>
        <strain evidence="8 9">IP1</strain>
    </source>
</reference>
<keyword evidence="1 6" id="KW-0489">Methyltransferase</keyword>
<dbReference type="KEGG" id="eiv:EIN_187920"/>
<dbReference type="EMBL" id="KB206371">
    <property type="protein sequence ID" value="ELP92398.1"/>
    <property type="molecule type" value="Genomic_DNA"/>
</dbReference>
<dbReference type="Pfam" id="PF01189">
    <property type="entry name" value="Methyltr_RsmB-F"/>
    <property type="match status" value="1"/>
</dbReference>
<feature type="binding site" evidence="6">
    <location>
        <begin position="182"/>
        <end position="188"/>
    </location>
    <ligand>
        <name>S-adenosyl-L-methionine</name>
        <dbReference type="ChEBI" id="CHEBI:59789"/>
    </ligand>
</feature>
<dbReference type="RefSeq" id="XP_004259169.1">
    <property type="nucleotide sequence ID" value="XM_004259121.1"/>
</dbReference>
<dbReference type="InterPro" id="IPR023267">
    <property type="entry name" value="RCMT"/>
</dbReference>
<name>L7FMZ8_ENTIV</name>
<dbReference type="PANTHER" id="PTHR22807">
    <property type="entry name" value="NOP2 YEAST -RELATED NOL1/NOP2/FMU SUN DOMAIN-CONTAINING"/>
    <property type="match status" value="1"/>
</dbReference>
<dbReference type="Gene3D" id="3.40.50.150">
    <property type="entry name" value="Vaccinia Virus protein VP39"/>
    <property type="match status" value="1"/>
</dbReference>
<evidence type="ECO:0000256" key="4">
    <source>
        <dbReference type="ARBA" id="ARBA00022884"/>
    </source>
</evidence>
<keyword evidence="4 6" id="KW-0694">RNA-binding</keyword>
<dbReference type="InterPro" id="IPR049560">
    <property type="entry name" value="MeTrfase_RsmB-F_NOP2_cat"/>
</dbReference>